<evidence type="ECO:0000313" key="3">
    <source>
        <dbReference type="EMBL" id="KAG0582636.1"/>
    </source>
</evidence>
<evidence type="ECO:0008006" key="5">
    <source>
        <dbReference type="Google" id="ProtNLM"/>
    </source>
</evidence>
<keyword evidence="1" id="KW-0472">Membrane</keyword>
<dbReference type="PANTHER" id="PTHR31460">
    <property type="match status" value="1"/>
</dbReference>
<organism evidence="3 4">
    <name type="scientific">Ceratodon purpureus</name>
    <name type="common">Fire moss</name>
    <name type="synonym">Dicranum purpureum</name>
    <dbReference type="NCBI Taxonomy" id="3225"/>
    <lineage>
        <taxon>Eukaryota</taxon>
        <taxon>Viridiplantae</taxon>
        <taxon>Streptophyta</taxon>
        <taxon>Embryophyta</taxon>
        <taxon>Bryophyta</taxon>
        <taxon>Bryophytina</taxon>
        <taxon>Bryopsida</taxon>
        <taxon>Dicranidae</taxon>
        <taxon>Pseudoditrichales</taxon>
        <taxon>Ditrichaceae</taxon>
        <taxon>Ceratodon</taxon>
    </lineage>
</organism>
<dbReference type="SUPFAM" id="SSF63829">
    <property type="entry name" value="Calcium-dependent phosphotriesterase"/>
    <property type="match status" value="1"/>
</dbReference>
<dbReference type="PANTHER" id="PTHR31460:SF3">
    <property type="entry name" value="MESOCENTIN"/>
    <property type="match status" value="1"/>
</dbReference>
<feature type="chain" id="PRO_5035799249" description="SMP-30/Gluconolactonase/LRE-like region domain-containing protein" evidence="2">
    <location>
        <begin position="28"/>
        <end position="363"/>
    </location>
</feature>
<keyword evidence="1" id="KW-0812">Transmembrane</keyword>
<accession>A0A8T0IIE0</accession>
<dbReference type="Gene3D" id="2.120.10.30">
    <property type="entry name" value="TolB, C-terminal domain"/>
    <property type="match status" value="1"/>
</dbReference>
<evidence type="ECO:0000313" key="4">
    <source>
        <dbReference type="Proteomes" id="UP000822688"/>
    </source>
</evidence>
<comment type="caution">
    <text evidence="3">The sequence shown here is derived from an EMBL/GenBank/DDBJ whole genome shotgun (WGS) entry which is preliminary data.</text>
</comment>
<feature type="signal peptide" evidence="2">
    <location>
        <begin position="1"/>
        <end position="27"/>
    </location>
</feature>
<reference evidence="3" key="1">
    <citation type="submission" date="2020-06" db="EMBL/GenBank/DDBJ databases">
        <title>WGS assembly of Ceratodon purpureus strain R40.</title>
        <authorList>
            <person name="Carey S.B."/>
            <person name="Jenkins J."/>
            <person name="Shu S."/>
            <person name="Lovell J.T."/>
            <person name="Sreedasyam A."/>
            <person name="Maumus F."/>
            <person name="Tiley G.P."/>
            <person name="Fernandez-Pozo N."/>
            <person name="Barry K."/>
            <person name="Chen C."/>
            <person name="Wang M."/>
            <person name="Lipzen A."/>
            <person name="Daum C."/>
            <person name="Saski C.A."/>
            <person name="Payton A.C."/>
            <person name="Mcbreen J.C."/>
            <person name="Conrad R.E."/>
            <person name="Kollar L.M."/>
            <person name="Olsson S."/>
            <person name="Huttunen S."/>
            <person name="Landis J.B."/>
            <person name="Wickett N.J."/>
            <person name="Johnson M.G."/>
            <person name="Rensing S.A."/>
            <person name="Grimwood J."/>
            <person name="Schmutz J."/>
            <person name="Mcdaniel S.F."/>
        </authorList>
    </citation>
    <scope>NUCLEOTIDE SEQUENCE</scope>
    <source>
        <strain evidence="3">R40</strain>
    </source>
</reference>
<protein>
    <recommendedName>
        <fullName evidence="5">SMP-30/Gluconolactonase/LRE-like region domain-containing protein</fullName>
    </recommendedName>
</protein>
<proteinExistence type="predicted"/>
<dbReference type="GO" id="GO:0005783">
    <property type="term" value="C:endoplasmic reticulum"/>
    <property type="evidence" value="ECO:0007669"/>
    <property type="project" value="TreeGrafter"/>
</dbReference>
<evidence type="ECO:0000256" key="2">
    <source>
        <dbReference type="SAM" id="SignalP"/>
    </source>
</evidence>
<dbReference type="Proteomes" id="UP000822688">
    <property type="component" value="Chromosome 3"/>
</dbReference>
<evidence type="ECO:0000256" key="1">
    <source>
        <dbReference type="SAM" id="Phobius"/>
    </source>
</evidence>
<dbReference type="InterPro" id="IPR053224">
    <property type="entry name" value="Sensory_adhesion_molecule"/>
</dbReference>
<dbReference type="InterPro" id="IPR011042">
    <property type="entry name" value="6-blade_b-propeller_TolB-like"/>
</dbReference>
<keyword evidence="1" id="KW-1133">Transmembrane helix</keyword>
<sequence length="363" mass="40507">MMTLGRLMVGCCVLFLHLEWYVRDVNGGSLKFKALNLFPESFDWDPVHDRMLLSSAAKGTISELDTGSDTVKEFVRDEELAGKVASGGMIVDSRRNRVVHALQDLVGWRFGGVAAYDLDTGRRLFFARLDNVGVVEGELSCANDVAVDFKTGNAYVTNCRGSFLWKVTEEGTPSVFVKDESFTSQPSLFEAPWCSFNGIVHDQNKYLLAVQTNSGALFRVDVDDRSVHLVAMEERLPGADGMVLRDDGALVVVSSRKVWLVRSTSNWIDANIVDAIPLNPSDYSTGAALKGQSTFIVHAHLADMFANRTREEFELQEIRFPSEVMENNHPTLLIVLVVLVVVIVLLWRLKMGKLYDQNLRKRA</sequence>
<feature type="transmembrane region" description="Helical" evidence="1">
    <location>
        <begin position="331"/>
        <end position="349"/>
    </location>
</feature>
<gene>
    <name evidence="3" type="ORF">KC19_3G074200</name>
</gene>
<dbReference type="AlphaFoldDB" id="A0A8T0IIE0"/>
<dbReference type="EMBL" id="CM026423">
    <property type="protein sequence ID" value="KAG0582636.1"/>
    <property type="molecule type" value="Genomic_DNA"/>
</dbReference>
<keyword evidence="2" id="KW-0732">Signal</keyword>
<name>A0A8T0IIE0_CERPU</name>
<keyword evidence="4" id="KW-1185">Reference proteome</keyword>